<sequence length="155" mass="17712">MKVLNYPFTVDKDIDMVTHNLAADRHTTDCMPRDRLALFSSMLPVCVVGDGNCLPRSDIVACFGNETAHKEIRARIVVEMCLYKHQYVDKEYLNKGVHLPQKEAKNLVKTYAMFSEKCKPGHKITIEVKSLAEFMTPKFSEIVKCVICHHVQILE</sequence>
<dbReference type="AlphaFoldDB" id="A0A6J8C6S3"/>
<gene>
    <name evidence="1" type="ORF">MCOR_27086</name>
</gene>
<dbReference type="Proteomes" id="UP000507470">
    <property type="component" value="Unassembled WGS sequence"/>
</dbReference>
<protein>
    <submittedName>
        <fullName evidence="1">Uncharacterized protein</fullName>
    </submittedName>
</protein>
<proteinExistence type="predicted"/>
<name>A0A6J8C6S3_MYTCO</name>
<evidence type="ECO:0000313" key="1">
    <source>
        <dbReference type="EMBL" id="CAC5392135.1"/>
    </source>
</evidence>
<evidence type="ECO:0000313" key="2">
    <source>
        <dbReference type="Proteomes" id="UP000507470"/>
    </source>
</evidence>
<organism evidence="1 2">
    <name type="scientific">Mytilus coruscus</name>
    <name type="common">Sea mussel</name>
    <dbReference type="NCBI Taxonomy" id="42192"/>
    <lineage>
        <taxon>Eukaryota</taxon>
        <taxon>Metazoa</taxon>
        <taxon>Spiralia</taxon>
        <taxon>Lophotrochozoa</taxon>
        <taxon>Mollusca</taxon>
        <taxon>Bivalvia</taxon>
        <taxon>Autobranchia</taxon>
        <taxon>Pteriomorphia</taxon>
        <taxon>Mytilida</taxon>
        <taxon>Mytiloidea</taxon>
        <taxon>Mytilidae</taxon>
        <taxon>Mytilinae</taxon>
        <taxon>Mytilus</taxon>
    </lineage>
</organism>
<dbReference type="EMBL" id="CACVKT020004908">
    <property type="protein sequence ID" value="CAC5392135.1"/>
    <property type="molecule type" value="Genomic_DNA"/>
</dbReference>
<dbReference type="OrthoDB" id="6202190at2759"/>
<keyword evidence="2" id="KW-1185">Reference proteome</keyword>
<reference evidence="1 2" key="1">
    <citation type="submission" date="2020-06" db="EMBL/GenBank/DDBJ databases">
        <authorList>
            <person name="Li R."/>
            <person name="Bekaert M."/>
        </authorList>
    </citation>
    <scope>NUCLEOTIDE SEQUENCE [LARGE SCALE GENOMIC DNA]</scope>
    <source>
        <strain evidence="2">wild</strain>
    </source>
</reference>
<accession>A0A6J8C6S3</accession>